<dbReference type="GO" id="GO:0005868">
    <property type="term" value="C:cytoplasmic dynein complex"/>
    <property type="evidence" value="ECO:0007669"/>
    <property type="project" value="InterPro"/>
</dbReference>
<dbReference type="InterPro" id="IPR001680">
    <property type="entry name" value="WD40_rpt"/>
</dbReference>
<dbReference type="SMART" id="SM00320">
    <property type="entry name" value="WD40"/>
    <property type="match status" value="2"/>
</dbReference>
<dbReference type="GO" id="GO:0045504">
    <property type="term" value="F:dynein heavy chain binding"/>
    <property type="evidence" value="ECO:0007669"/>
    <property type="project" value="InterPro"/>
</dbReference>
<name>A0AAN8IS14_TRICO</name>
<feature type="compositionally biased region" description="Low complexity" evidence="1">
    <location>
        <begin position="149"/>
        <end position="176"/>
    </location>
</feature>
<proteinExistence type="predicted"/>
<comment type="caution">
    <text evidence="2">The sequence shown here is derived from an EMBL/GenBank/DDBJ whole genome shotgun (WGS) entry which is preliminary data.</text>
</comment>
<dbReference type="GO" id="GO:0042073">
    <property type="term" value="P:intraciliary transport"/>
    <property type="evidence" value="ECO:0007669"/>
    <property type="project" value="InterPro"/>
</dbReference>
<feature type="compositionally biased region" description="Basic and acidic residues" evidence="1">
    <location>
        <begin position="93"/>
        <end position="105"/>
    </location>
</feature>
<feature type="region of interest" description="Disordered" evidence="1">
    <location>
        <begin position="288"/>
        <end position="336"/>
    </location>
</feature>
<dbReference type="PANTHER" id="PTHR16022">
    <property type="entry name" value="WD REPEAT DOMAIN 60"/>
    <property type="match status" value="1"/>
</dbReference>
<dbReference type="SUPFAM" id="SSF50978">
    <property type="entry name" value="WD40 repeat-like"/>
    <property type="match status" value="1"/>
</dbReference>
<feature type="compositionally biased region" description="Acidic residues" evidence="1">
    <location>
        <begin position="300"/>
        <end position="311"/>
    </location>
</feature>
<protein>
    <submittedName>
        <fullName evidence="2">Uncharacterized protein</fullName>
    </submittedName>
</protein>
<dbReference type="GO" id="GO:0045503">
    <property type="term" value="F:dynein light chain binding"/>
    <property type="evidence" value="ECO:0007669"/>
    <property type="project" value="InterPro"/>
</dbReference>
<feature type="compositionally biased region" description="Basic residues" evidence="1">
    <location>
        <begin position="1"/>
        <end position="10"/>
    </location>
</feature>
<dbReference type="Proteomes" id="UP001331761">
    <property type="component" value="Unassembled WGS sequence"/>
</dbReference>
<feature type="region of interest" description="Disordered" evidence="1">
    <location>
        <begin position="1"/>
        <end position="183"/>
    </location>
</feature>
<evidence type="ECO:0000313" key="2">
    <source>
        <dbReference type="EMBL" id="KAK5979487.1"/>
    </source>
</evidence>
<gene>
    <name evidence="2" type="ORF">GCK32_007432</name>
</gene>
<feature type="compositionally biased region" description="Polar residues" evidence="1">
    <location>
        <begin position="288"/>
        <end position="299"/>
    </location>
</feature>
<evidence type="ECO:0000313" key="3">
    <source>
        <dbReference type="Proteomes" id="UP001331761"/>
    </source>
</evidence>
<dbReference type="GO" id="GO:0005929">
    <property type="term" value="C:cilium"/>
    <property type="evidence" value="ECO:0007669"/>
    <property type="project" value="GOC"/>
</dbReference>
<reference evidence="2 3" key="1">
    <citation type="submission" date="2019-10" db="EMBL/GenBank/DDBJ databases">
        <title>Assembly and Annotation for the nematode Trichostrongylus colubriformis.</title>
        <authorList>
            <person name="Martin J."/>
        </authorList>
    </citation>
    <scope>NUCLEOTIDE SEQUENCE [LARGE SCALE GENOMIC DNA]</scope>
    <source>
        <strain evidence="2">G859</strain>
        <tissue evidence="2">Whole worm</tissue>
    </source>
</reference>
<sequence>MSRERHHSRGKDKPTGIPEPKRKKSKSVERTQEIPNDSSKTHHRSKSKSKDTEQTTVKKTHERSRKTDSESKKSKSTKLPLKEKHNEPKRKKEKEEKEQKEKDIPVPETIVQLAETYEDDFEDYTDDFESDDEDENTIRPTDANEQRPTTTLSSSSFSSEKTSEPQQPLSTTSTPPKKAVEDDVTSMPVPIMEETPLLRRLATRQGGRPPDPPEPVITNKKAPRILSAERRIDFTNASTIDPTAFTEMNERYRKLRELIVLEPVFHTIVDIPPIKDYDFYMELFGQSGKNQSSTQTGSDDVSEETQTEESLNEIKWTQHPPHDDYGWGSESTAREGVDWEEDEKMAMFRENHLQNPRLKQFLEAAGQVVIDLITSRRKTAADLVLQNKSVFSFSLGYNSFELGPISQLNHITSLSLNPKEPDLVLAGFFIKESPADDIVNRTLLVEFFLEQSQPPKRLYLSDGDVTSTCYTSDGSVLVAGVVDGSVEAFDLLEPSSAFSSSMPWIDSPVDIALRSPAYDSSFLSSTLADGKAHPIVDVQIMENEHDYTSQMASLDQSGSVSLWIVLRDSQGRPGAASSKGPRLLASKINVYSEVLCAKVSPFDSSVFLVGFSSGSIAVYRLSHVNPTVVLTPPSSSRKPVTSIEWSPIVRLIVVRHKADFGYFSHLISPTVLRDAIFHEIPSKVTSTMIWLEKNENKSSKGIAYLALGLSTGEVQVHALETIRAKREGNLSAILKMLDD</sequence>
<dbReference type="InterPro" id="IPR015943">
    <property type="entry name" value="WD40/YVTN_repeat-like_dom_sf"/>
</dbReference>
<evidence type="ECO:0000256" key="1">
    <source>
        <dbReference type="SAM" id="MobiDB-lite"/>
    </source>
</evidence>
<dbReference type="EMBL" id="WIXE01008324">
    <property type="protein sequence ID" value="KAK5979487.1"/>
    <property type="molecule type" value="Genomic_DNA"/>
</dbReference>
<dbReference type="PANTHER" id="PTHR16022:SF0">
    <property type="entry name" value="CYTOPLASMIC DYNEIN 2 INTERMEDIATE CHAIN 1"/>
    <property type="match status" value="1"/>
</dbReference>
<feature type="compositionally biased region" description="Acidic residues" evidence="1">
    <location>
        <begin position="116"/>
        <end position="135"/>
    </location>
</feature>
<dbReference type="Gene3D" id="2.130.10.10">
    <property type="entry name" value="YVTN repeat-like/Quinoprotein amine dehydrogenase"/>
    <property type="match status" value="1"/>
</dbReference>
<accession>A0AAN8IS14</accession>
<dbReference type="AlphaFoldDB" id="A0AAN8IS14"/>
<organism evidence="2 3">
    <name type="scientific">Trichostrongylus colubriformis</name>
    <name type="common">Black scour worm</name>
    <dbReference type="NCBI Taxonomy" id="6319"/>
    <lineage>
        <taxon>Eukaryota</taxon>
        <taxon>Metazoa</taxon>
        <taxon>Ecdysozoa</taxon>
        <taxon>Nematoda</taxon>
        <taxon>Chromadorea</taxon>
        <taxon>Rhabditida</taxon>
        <taxon>Rhabditina</taxon>
        <taxon>Rhabditomorpha</taxon>
        <taxon>Strongyloidea</taxon>
        <taxon>Trichostrongylidae</taxon>
        <taxon>Trichostrongylus</taxon>
    </lineage>
</organism>
<dbReference type="InterPro" id="IPR042505">
    <property type="entry name" value="DYNC2I1"/>
</dbReference>
<dbReference type="InterPro" id="IPR036322">
    <property type="entry name" value="WD40_repeat_dom_sf"/>
</dbReference>
<keyword evidence="3" id="KW-1185">Reference proteome</keyword>